<evidence type="ECO:0000313" key="2">
    <source>
        <dbReference type="EMBL" id="KAK3353337.1"/>
    </source>
</evidence>
<keyword evidence="3" id="KW-1185">Reference proteome</keyword>
<reference evidence="2" key="1">
    <citation type="journal article" date="2023" name="Mol. Phylogenet. Evol.">
        <title>Genome-scale phylogeny and comparative genomics of the fungal order Sordariales.</title>
        <authorList>
            <person name="Hensen N."/>
            <person name="Bonometti L."/>
            <person name="Westerberg I."/>
            <person name="Brannstrom I.O."/>
            <person name="Guillou S."/>
            <person name="Cros-Aarteil S."/>
            <person name="Calhoun S."/>
            <person name="Haridas S."/>
            <person name="Kuo A."/>
            <person name="Mondo S."/>
            <person name="Pangilinan J."/>
            <person name="Riley R."/>
            <person name="LaButti K."/>
            <person name="Andreopoulos B."/>
            <person name="Lipzen A."/>
            <person name="Chen C."/>
            <person name="Yan M."/>
            <person name="Daum C."/>
            <person name="Ng V."/>
            <person name="Clum A."/>
            <person name="Steindorff A."/>
            <person name="Ohm R.A."/>
            <person name="Martin F."/>
            <person name="Silar P."/>
            <person name="Natvig D.O."/>
            <person name="Lalanne C."/>
            <person name="Gautier V."/>
            <person name="Ament-Velasquez S.L."/>
            <person name="Kruys A."/>
            <person name="Hutchinson M.I."/>
            <person name="Powell A.J."/>
            <person name="Barry K."/>
            <person name="Miller A.N."/>
            <person name="Grigoriev I.V."/>
            <person name="Debuchy R."/>
            <person name="Gladieux P."/>
            <person name="Hiltunen Thoren M."/>
            <person name="Johannesson H."/>
        </authorList>
    </citation>
    <scope>NUCLEOTIDE SEQUENCE</scope>
    <source>
        <strain evidence="2">CBS 955.72</strain>
    </source>
</reference>
<protein>
    <submittedName>
        <fullName evidence="2">Uncharacterized protein</fullName>
    </submittedName>
</protein>
<accession>A0AAJ0HJ53</accession>
<feature type="region of interest" description="Disordered" evidence="1">
    <location>
        <begin position="20"/>
        <end position="41"/>
    </location>
</feature>
<reference evidence="2" key="2">
    <citation type="submission" date="2023-06" db="EMBL/GenBank/DDBJ databases">
        <authorList>
            <consortium name="Lawrence Berkeley National Laboratory"/>
            <person name="Haridas S."/>
            <person name="Hensen N."/>
            <person name="Bonometti L."/>
            <person name="Westerberg I."/>
            <person name="Brannstrom I.O."/>
            <person name="Guillou S."/>
            <person name="Cros-Aarteil S."/>
            <person name="Calhoun S."/>
            <person name="Kuo A."/>
            <person name="Mondo S."/>
            <person name="Pangilinan J."/>
            <person name="Riley R."/>
            <person name="Labutti K."/>
            <person name="Andreopoulos B."/>
            <person name="Lipzen A."/>
            <person name="Chen C."/>
            <person name="Yanf M."/>
            <person name="Daum C."/>
            <person name="Ng V."/>
            <person name="Clum A."/>
            <person name="Steindorff A."/>
            <person name="Ohm R."/>
            <person name="Martin F."/>
            <person name="Silar P."/>
            <person name="Natvig D."/>
            <person name="Lalanne C."/>
            <person name="Gautier V."/>
            <person name="Ament-Velasquez S.L."/>
            <person name="Kruys A."/>
            <person name="Hutchinson M.I."/>
            <person name="Powell A.J."/>
            <person name="Barry K."/>
            <person name="Miller A.N."/>
            <person name="Grigoriev I.V."/>
            <person name="Debuchy R."/>
            <person name="Gladieux P."/>
            <person name="Thoren M.H."/>
            <person name="Johannesson H."/>
        </authorList>
    </citation>
    <scope>NUCLEOTIDE SEQUENCE</scope>
    <source>
        <strain evidence="2">CBS 955.72</strain>
    </source>
</reference>
<sequence length="262" mass="28973">MRAGQYDGNRMKHSLCDTRSNRVASDGAGNEKENETEMGSMSCPKTGFPLNSRPSCRGPLAWVFGSIVFVETIFYLALQRLTDESARLHCCSAECFPFPFPLLALGGDPPLRPRLGRRASPCDDSRLRMRCNVSRLQSGAQTEHTNQRRDRTHTLCSLSGRQSGLLAMETCMAGMESLPALSMTLGAWHGLKNLVAACVESRSALKPKLRRARQGTPPTPGPRGLGTYIQTPINYRPSEPIQSPQACHVHLHCRRAPVMKRR</sequence>
<evidence type="ECO:0000256" key="1">
    <source>
        <dbReference type="SAM" id="MobiDB-lite"/>
    </source>
</evidence>
<evidence type="ECO:0000313" key="3">
    <source>
        <dbReference type="Proteomes" id="UP001275084"/>
    </source>
</evidence>
<dbReference type="Proteomes" id="UP001275084">
    <property type="component" value="Unassembled WGS sequence"/>
</dbReference>
<name>A0AAJ0HJ53_9PEZI</name>
<gene>
    <name evidence="2" type="ORF">B0T25DRAFT_208538</name>
</gene>
<proteinExistence type="predicted"/>
<dbReference type="EMBL" id="JAUIQD010000004">
    <property type="protein sequence ID" value="KAK3353337.1"/>
    <property type="molecule type" value="Genomic_DNA"/>
</dbReference>
<organism evidence="2 3">
    <name type="scientific">Lasiosphaeria hispida</name>
    <dbReference type="NCBI Taxonomy" id="260671"/>
    <lineage>
        <taxon>Eukaryota</taxon>
        <taxon>Fungi</taxon>
        <taxon>Dikarya</taxon>
        <taxon>Ascomycota</taxon>
        <taxon>Pezizomycotina</taxon>
        <taxon>Sordariomycetes</taxon>
        <taxon>Sordariomycetidae</taxon>
        <taxon>Sordariales</taxon>
        <taxon>Lasiosphaeriaceae</taxon>
        <taxon>Lasiosphaeria</taxon>
    </lineage>
</organism>
<comment type="caution">
    <text evidence="2">The sequence shown here is derived from an EMBL/GenBank/DDBJ whole genome shotgun (WGS) entry which is preliminary data.</text>
</comment>
<dbReference type="AlphaFoldDB" id="A0AAJ0HJ53"/>